<comment type="similarity">
    <text evidence="1">Belongs to the type III secretion exporter family.</text>
</comment>
<evidence type="ECO:0000313" key="8">
    <source>
        <dbReference type="Proteomes" id="UP000556620"/>
    </source>
</evidence>
<evidence type="ECO:0000256" key="4">
    <source>
        <dbReference type="ARBA" id="ARBA00025078"/>
    </source>
</evidence>
<reference evidence="7 9" key="2">
    <citation type="submission" date="2022-09" db="EMBL/GenBank/DDBJ databases">
        <title>Intensive care unit water sources are persistently colonized with multi-drug resistant bacteria and are the site of extensive horizontal gene transfer of antibiotic resistance genes.</title>
        <authorList>
            <person name="Diorio-Toth L."/>
        </authorList>
    </citation>
    <scope>NUCLEOTIDE SEQUENCE [LARGE SCALE GENOMIC DNA]</scope>
    <source>
        <strain evidence="7 9">GD03901</strain>
    </source>
</reference>
<evidence type="ECO:0000313" key="7">
    <source>
        <dbReference type="EMBL" id="MDH0758328.1"/>
    </source>
</evidence>
<keyword evidence="3" id="KW-0813">Transport</keyword>
<proteinExistence type="inferred from homology"/>
<protein>
    <recommendedName>
        <fullName evidence="2">Flagellar biosynthetic protein FlhB</fullName>
    </recommendedName>
</protein>
<dbReference type="Gene3D" id="3.40.1690.10">
    <property type="entry name" value="secretion proteins EscU"/>
    <property type="match status" value="1"/>
</dbReference>
<dbReference type="PANTHER" id="PTHR30531:SF12">
    <property type="entry name" value="FLAGELLAR BIOSYNTHETIC PROTEIN FLHB"/>
    <property type="match status" value="1"/>
</dbReference>
<keyword evidence="3" id="KW-0653">Protein transport</keyword>
<reference evidence="6 8" key="1">
    <citation type="submission" date="2020-07" db="EMBL/GenBank/DDBJ databases">
        <title>Diversity of carbapenemase encoding genes among Pseudomonas putida group clinical isolates in a tertiary Brazilian hospital.</title>
        <authorList>
            <person name="Alberto-Lei F."/>
            <person name="Nodari C.S."/>
            <person name="Streling A.P."/>
            <person name="Paulino J.T."/>
            <person name="Bessa-Neto F.O."/>
            <person name="Cayo R."/>
            <person name="Gales A.C."/>
        </authorList>
    </citation>
    <scope>NUCLEOTIDE SEQUENCE [LARGE SCALE GENOMIC DNA]</scope>
    <source>
        <strain evidence="6 8">14535</strain>
    </source>
</reference>
<sequence>MNDRQPRQAIALSYDGQQAPSLTAKGDDSVAEAILALAREHDVPIYENAELVRLLARLELGEQIPEALYLTIAEIIAFAWQLRGKVPVGFDDEPPGERDITPAPPLMSVLPADDSFN</sequence>
<feature type="region of interest" description="Disordered" evidence="5">
    <location>
        <begin position="90"/>
        <end position="117"/>
    </location>
</feature>
<dbReference type="SUPFAM" id="SSF160544">
    <property type="entry name" value="EscU C-terminal domain-like"/>
    <property type="match status" value="1"/>
</dbReference>
<dbReference type="Proteomes" id="UP000556620">
    <property type="component" value="Unassembled WGS sequence"/>
</dbReference>
<dbReference type="EMBL" id="JAOCBV010000001">
    <property type="protein sequence ID" value="MDH0758328.1"/>
    <property type="molecule type" value="Genomic_DNA"/>
</dbReference>
<evidence type="ECO:0000256" key="5">
    <source>
        <dbReference type="SAM" id="MobiDB-lite"/>
    </source>
</evidence>
<dbReference type="GO" id="GO:0005886">
    <property type="term" value="C:plasma membrane"/>
    <property type="evidence" value="ECO:0007669"/>
    <property type="project" value="TreeGrafter"/>
</dbReference>
<accession>A0A7W2JIK9</accession>
<gene>
    <name evidence="6" type="ORF">H4C44_10695</name>
    <name evidence="7" type="ORF">N5C70_16655</name>
</gene>
<dbReference type="Proteomes" id="UP001160152">
    <property type="component" value="Unassembled WGS sequence"/>
</dbReference>
<dbReference type="EMBL" id="JACGCU010000014">
    <property type="protein sequence ID" value="MBA6059642.1"/>
    <property type="molecule type" value="Genomic_DNA"/>
</dbReference>
<organism evidence="6 8">
    <name type="scientific">Pseudomonas juntendi</name>
    <dbReference type="NCBI Taxonomy" id="2666183"/>
    <lineage>
        <taxon>Bacteria</taxon>
        <taxon>Pseudomonadati</taxon>
        <taxon>Pseudomonadota</taxon>
        <taxon>Gammaproteobacteria</taxon>
        <taxon>Pseudomonadales</taxon>
        <taxon>Pseudomonadaceae</taxon>
        <taxon>Pseudomonas</taxon>
    </lineage>
</organism>
<evidence type="ECO:0000256" key="3">
    <source>
        <dbReference type="ARBA" id="ARBA00023225"/>
    </source>
</evidence>
<dbReference type="PANTHER" id="PTHR30531">
    <property type="entry name" value="FLAGELLAR BIOSYNTHETIC PROTEIN FLHB"/>
    <property type="match status" value="1"/>
</dbReference>
<dbReference type="GO" id="GO:0009306">
    <property type="term" value="P:protein secretion"/>
    <property type="evidence" value="ECO:0007669"/>
    <property type="project" value="InterPro"/>
</dbReference>
<name>A0A7W2JIK9_9PSED</name>
<evidence type="ECO:0000313" key="9">
    <source>
        <dbReference type="Proteomes" id="UP001160152"/>
    </source>
</evidence>
<evidence type="ECO:0000313" key="6">
    <source>
        <dbReference type="EMBL" id="MBA6059642.1"/>
    </source>
</evidence>
<dbReference type="InterPro" id="IPR006135">
    <property type="entry name" value="T3SS_substrate_exporter"/>
</dbReference>
<evidence type="ECO:0000256" key="1">
    <source>
        <dbReference type="ARBA" id="ARBA00010690"/>
    </source>
</evidence>
<comment type="function">
    <text evidence="4">Required for formation of the rod structure in the basal body of the flagellar apparatus. Together with FliI and FliH, may constitute the export apparatus of flagellin.</text>
</comment>
<dbReference type="RefSeq" id="WP_182368870.1">
    <property type="nucleotide sequence ID" value="NZ_JACGCU010000014.1"/>
</dbReference>
<evidence type="ECO:0000256" key="2">
    <source>
        <dbReference type="ARBA" id="ARBA00021622"/>
    </source>
</evidence>
<comment type="caution">
    <text evidence="6">The sequence shown here is derived from an EMBL/GenBank/DDBJ whole genome shotgun (WGS) entry which is preliminary data.</text>
</comment>
<dbReference type="Pfam" id="PF01312">
    <property type="entry name" value="Bac_export_2"/>
    <property type="match status" value="1"/>
</dbReference>
<keyword evidence="3" id="KW-1006">Bacterial flagellum protein export</keyword>
<dbReference type="InterPro" id="IPR029025">
    <property type="entry name" value="T3SS_substrate_exporter_C"/>
</dbReference>
<dbReference type="AlphaFoldDB" id="A0A7W2JIK9"/>